<evidence type="ECO:0000313" key="5">
    <source>
        <dbReference type="EMBL" id="NOL50861.1"/>
    </source>
</evidence>
<proteinExistence type="predicted"/>
<organism evidence="5 6">
    <name type="scientific">Pelistega suis</name>
    <dbReference type="NCBI Taxonomy" id="1631957"/>
    <lineage>
        <taxon>Bacteria</taxon>
        <taxon>Pseudomonadati</taxon>
        <taxon>Pseudomonadota</taxon>
        <taxon>Betaproteobacteria</taxon>
        <taxon>Burkholderiales</taxon>
        <taxon>Alcaligenaceae</taxon>
        <taxon>Pelistega</taxon>
    </lineage>
</organism>
<comment type="caution">
    <text evidence="5">The sequence shown here is derived from an EMBL/GenBank/DDBJ whole genome shotgun (WGS) entry which is preliminary data.</text>
</comment>
<evidence type="ECO:0000256" key="3">
    <source>
        <dbReference type="ARBA" id="ARBA00022840"/>
    </source>
</evidence>
<reference evidence="5 6" key="1">
    <citation type="submission" date="2020-05" db="EMBL/GenBank/DDBJ databases">
        <authorList>
            <person name="Niu N."/>
        </authorList>
    </citation>
    <scope>NUCLEOTIDE SEQUENCE [LARGE SCALE GENOMIC DNA]</scope>
    <source>
        <strain evidence="5 6">3340-03</strain>
    </source>
</reference>
<dbReference type="GO" id="GO:0005524">
    <property type="term" value="F:ATP binding"/>
    <property type="evidence" value="ECO:0007669"/>
    <property type="project" value="UniProtKB-KW"/>
</dbReference>
<keyword evidence="2" id="KW-0547">Nucleotide-binding</keyword>
<accession>A0A849P2J0</accession>
<dbReference type="AlphaFoldDB" id="A0A849P2J0"/>
<dbReference type="SUPFAM" id="SSF55729">
    <property type="entry name" value="Acyl-CoA N-acyltransferases (Nat)"/>
    <property type="match status" value="1"/>
</dbReference>
<dbReference type="InterPro" id="IPR032875">
    <property type="entry name" value="Succ_CoA_lig_flav_dom"/>
</dbReference>
<feature type="domain" description="N-acetyltransferase" evidence="4">
    <location>
        <begin position="653"/>
        <end position="818"/>
    </location>
</feature>
<dbReference type="PANTHER" id="PTHR43334:SF1">
    <property type="entry name" value="3-HYDROXYPROPIONATE--COA LIGASE [ADP-FORMING]"/>
    <property type="match status" value="1"/>
</dbReference>
<keyword evidence="5" id="KW-0808">Transferase</keyword>
<dbReference type="SUPFAM" id="SSF52210">
    <property type="entry name" value="Succinyl-CoA synthetase domains"/>
    <property type="match status" value="2"/>
</dbReference>
<dbReference type="InterPro" id="IPR016181">
    <property type="entry name" value="Acyl_CoA_acyltransferase"/>
</dbReference>
<evidence type="ECO:0000313" key="6">
    <source>
        <dbReference type="Proteomes" id="UP000537862"/>
    </source>
</evidence>
<dbReference type="GO" id="GO:0016747">
    <property type="term" value="F:acyltransferase activity, transferring groups other than amino-acyl groups"/>
    <property type="evidence" value="ECO:0007669"/>
    <property type="project" value="InterPro"/>
</dbReference>
<dbReference type="Pfam" id="PF00583">
    <property type="entry name" value="Acetyltransf_1"/>
    <property type="match status" value="1"/>
</dbReference>
<dbReference type="RefSeq" id="WP_171679545.1">
    <property type="nucleotide sequence ID" value="NZ_JABGBN010000001.1"/>
</dbReference>
<evidence type="ECO:0000256" key="1">
    <source>
        <dbReference type="ARBA" id="ARBA00022598"/>
    </source>
</evidence>
<dbReference type="Proteomes" id="UP000537862">
    <property type="component" value="Unassembled WGS sequence"/>
</dbReference>
<evidence type="ECO:0000259" key="4">
    <source>
        <dbReference type="PROSITE" id="PS51186"/>
    </source>
</evidence>
<keyword evidence="6" id="KW-1185">Reference proteome</keyword>
<dbReference type="Gene3D" id="3.30.470.20">
    <property type="entry name" value="ATP-grasp fold, B domain"/>
    <property type="match status" value="1"/>
</dbReference>
<keyword evidence="1" id="KW-0436">Ligase</keyword>
<dbReference type="InterPro" id="IPR016102">
    <property type="entry name" value="Succinyl-CoA_synth-like"/>
</dbReference>
<dbReference type="InterPro" id="IPR051538">
    <property type="entry name" value="Acyl-CoA_Synth/Transferase"/>
</dbReference>
<dbReference type="Pfam" id="PF13549">
    <property type="entry name" value="ATP-grasp_5"/>
    <property type="match status" value="1"/>
</dbReference>
<dbReference type="Gene3D" id="3.40.630.30">
    <property type="match status" value="1"/>
</dbReference>
<sequence>MLRHRLASFFEPKSLLVITDIELPILKALPASFAAHATVIHIQEGQSISTVLADSPLSESKELALICVQPSHLSAVLAYLSARPPQALLLLPPNVIDMEPKESAALLSQWVKDNKVMLLGARSFGVQRPHLNLNLSRSENAKAGRVAVVSQSRMLAMSVLDWALDTHIGLSAIVSLGETVNVDIPEIIEYLAGDARTDSIVLYLDKFSSGRELISAIRTAASVKPVVVLRAGRTDKVLMGSDQVFDAALRRSGAVRVHYFVDMFSSLKALTHKRRPKGGRVAVIANGRAQAQLLMDEMLSCNHNMQQADFSQETRTKLMDLLGPGCLVGNPVIAYEPITGDKLVEGLKILQDDNNVDALMVVLAPDDATDMEKVVDHLVQFVPRAKKPILNTLLGEYSMKPLRRVIDQSGSPAFRTPETAISGMGALISYHYNQQLLQQTRIPFFDTATPDKQAGINLINGLRAEGRRELTKAESYQLLKFYHADIYLGADDKDEQYSVEDDIPALKVMVKRDPVFGPWIYFGEGGHEVKVPVDDQGLDLPPLNAYLAAQLIERSRLYRQELQMYVEPPIFKKLQKLLETVSELVTDFPGIEEIEINPIIIGYRELNVHDVRIKLTEHVMPDMPEEGGYAHMAIYPYPDYLIEHHTFKDGNEWVLRPIRPEDAEQMQAFIRNLSDESRYMRFVSMMKELTPKMLTRYTYVDYHRELALVATTTIPNPENRGLPKEIIIGLAHYLRNADGVGAEYALVIADDWQGHGLGKKLMSKLLAEAKNQGLEYIEGVVLANNKPMLGLMTGLGLINDMDPEDPSMRRVWMPFDRK</sequence>
<dbReference type="CDD" id="cd04301">
    <property type="entry name" value="NAT_SF"/>
    <property type="match status" value="1"/>
</dbReference>
<name>A0A849P2J0_9BURK</name>
<dbReference type="EMBL" id="JABGBN010000001">
    <property type="protein sequence ID" value="NOL50861.1"/>
    <property type="molecule type" value="Genomic_DNA"/>
</dbReference>
<dbReference type="InterPro" id="IPR000182">
    <property type="entry name" value="GNAT_dom"/>
</dbReference>
<dbReference type="Gene3D" id="3.40.50.261">
    <property type="entry name" value="Succinyl-CoA synthetase domains"/>
    <property type="match status" value="2"/>
</dbReference>
<dbReference type="PANTHER" id="PTHR43334">
    <property type="entry name" value="ACETATE--COA LIGASE [ADP-FORMING]"/>
    <property type="match status" value="1"/>
</dbReference>
<dbReference type="PROSITE" id="PS51186">
    <property type="entry name" value="GNAT"/>
    <property type="match status" value="1"/>
</dbReference>
<gene>
    <name evidence="5" type="ORF">HKX39_01540</name>
</gene>
<protein>
    <submittedName>
        <fullName evidence="5">GNAT family N-acetyltransferase</fullName>
    </submittedName>
</protein>
<keyword evidence="3" id="KW-0067">ATP-binding</keyword>
<dbReference type="Pfam" id="PF13607">
    <property type="entry name" value="Succ_CoA_lig"/>
    <property type="match status" value="1"/>
</dbReference>
<dbReference type="GO" id="GO:0016874">
    <property type="term" value="F:ligase activity"/>
    <property type="evidence" value="ECO:0007669"/>
    <property type="project" value="UniProtKB-KW"/>
</dbReference>
<evidence type="ECO:0000256" key="2">
    <source>
        <dbReference type="ARBA" id="ARBA00022741"/>
    </source>
</evidence>